<evidence type="ECO:0000256" key="5">
    <source>
        <dbReference type="ARBA" id="ARBA00022519"/>
    </source>
</evidence>
<evidence type="ECO:0000256" key="6">
    <source>
        <dbReference type="ARBA" id="ARBA00022692"/>
    </source>
</evidence>
<evidence type="ECO:0000256" key="3">
    <source>
        <dbReference type="ARBA" id="ARBA00022475"/>
    </source>
</evidence>
<reference evidence="11 12" key="1">
    <citation type="submission" date="2016-10" db="EMBL/GenBank/DDBJ databases">
        <authorList>
            <person name="de Groot N.N."/>
        </authorList>
    </citation>
    <scope>NUCLEOTIDE SEQUENCE [LARGE SCALE GENOMIC DNA]</scope>
    <source>
        <strain evidence="11 12">DSM 4180</strain>
    </source>
</reference>
<keyword evidence="5 9" id="KW-0997">Cell inner membrane</keyword>
<dbReference type="AlphaFoldDB" id="A0A1I4R5I7"/>
<evidence type="ECO:0000256" key="7">
    <source>
        <dbReference type="ARBA" id="ARBA00022989"/>
    </source>
</evidence>
<protein>
    <recommendedName>
        <fullName evidence="9">Type II secretion system protein I</fullName>
        <shortName evidence="9">T2SS minor pseudopilin I</shortName>
    </recommendedName>
</protein>
<evidence type="ECO:0000256" key="8">
    <source>
        <dbReference type="ARBA" id="ARBA00023136"/>
    </source>
</evidence>
<feature type="transmembrane region" description="Helical" evidence="9">
    <location>
        <begin position="12"/>
        <end position="33"/>
    </location>
</feature>
<comment type="PTM">
    <text evidence="9">Cleaved by prepilin peptidase.</text>
</comment>
<sequence>MRGVARHPRQRGFTLLEVLVAVAVLAVALGAAVKVGSENARNAAYLRDRTHAHWVAQNVLARYRAGLEDATPGTREGAAFMAGREWYWRARIQPRELDVAGHTLGPVPRVEVTVRDRDDPDARPLARSITYLTP</sequence>
<organism evidence="11 12">
    <name type="scientific">Ectothiorhodospira mobilis</name>
    <dbReference type="NCBI Taxonomy" id="195064"/>
    <lineage>
        <taxon>Bacteria</taxon>
        <taxon>Pseudomonadati</taxon>
        <taxon>Pseudomonadota</taxon>
        <taxon>Gammaproteobacteria</taxon>
        <taxon>Chromatiales</taxon>
        <taxon>Ectothiorhodospiraceae</taxon>
        <taxon>Ectothiorhodospira</taxon>
    </lineage>
</organism>
<dbReference type="Pfam" id="PF07963">
    <property type="entry name" value="N_methyl"/>
    <property type="match status" value="1"/>
</dbReference>
<comment type="function">
    <text evidence="9">Component of the type II secretion system required for the energy-dependent secretion of extracellular factors such as proteases and toxins from the periplasm.</text>
</comment>
<accession>A0A1I4R5I7</accession>
<dbReference type="GO" id="GO:0005886">
    <property type="term" value="C:plasma membrane"/>
    <property type="evidence" value="ECO:0007669"/>
    <property type="project" value="UniProtKB-SubCell"/>
</dbReference>
<proteinExistence type="inferred from homology"/>
<keyword evidence="7 9" id="KW-1133">Transmembrane helix</keyword>
<gene>
    <name evidence="11" type="ORF">SAMN05421721_106149</name>
</gene>
<keyword evidence="12" id="KW-1185">Reference proteome</keyword>
<dbReference type="Proteomes" id="UP000199556">
    <property type="component" value="Unassembled WGS sequence"/>
</dbReference>
<dbReference type="NCBIfam" id="TIGR01707">
    <property type="entry name" value="gspI"/>
    <property type="match status" value="1"/>
</dbReference>
<dbReference type="InterPro" id="IPR045584">
    <property type="entry name" value="Pilin-like"/>
</dbReference>
<comment type="subunit">
    <text evidence="9">Type II secretion is composed of four main components: the outer membrane complex, the inner membrane complex, the cytoplasmic secretion ATPase and the periplasm-spanning pseudopilus.</text>
</comment>
<feature type="domain" description="Type II secretion system protein GspI C-terminal" evidence="10">
    <location>
        <begin position="46"/>
        <end position="132"/>
    </location>
</feature>
<dbReference type="InterPro" id="IPR003413">
    <property type="entry name" value="T2SS_GspI_C"/>
</dbReference>
<dbReference type="SUPFAM" id="SSF54523">
    <property type="entry name" value="Pili subunits"/>
    <property type="match status" value="1"/>
</dbReference>
<keyword evidence="3" id="KW-1003">Cell membrane</keyword>
<dbReference type="GO" id="GO:0015628">
    <property type="term" value="P:protein secretion by the type II secretion system"/>
    <property type="evidence" value="ECO:0007669"/>
    <property type="project" value="UniProtKB-UniRule"/>
</dbReference>
<dbReference type="NCBIfam" id="TIGR02532">
    <property type="entry name" value="IV_pilin_GFxxxE"/>
    <property type="match status" value="1"/>
</dbReference>
<dbReference type="PROSITE" id="PS00409">
    <property type="entry name" value="PROKAR_NTER_METHYL"/>
    <property type="match status" value="1"/>
</dbReference>
<dbReference type="OrthoDB" id="6121517at2"/>
<evidence type="ECO:0000256" key="2">
    <source>
        <dbReference type="ARBA" id="ARBA00008358"/>
    </source>
</evidence>
<dbReference type="RefSeq" id="WP_090484755.1">
    <property type="nucleotide sequence ID" value="NZ_FOUO01000006.1"/>
</dbReference>
<dbReference type="InterPro" id="IPR010052">
    <property type="entry name" value="T2SS_protein-GspI"/>
</dbReference>
<dbReference type="PANTHER" id="PTHR38779">
    <property type="entry name" value="TYPE II SECRETION SYSTEM PROTEIN I-RELATED"/>
    <property type="match status" value="1"/>
</dbReference>
<dbReference type="Pfam" id="PF02501">
    <property type="entry name" value="T2SSI"/>
    <property type="match status" value="1"/>
</dbReference>
<comment type="subcellular location">
    <subcellularLocation>
        <location evidence="1 9">Cell inner membrane</location>
        <topology evidence="1 9">Single-pass membrane protein</topology>
    </subcellularLocation>
</comment>
<evidence type="ECO:0000259" key="10">
    <source>
        <dbReference type="Pfam" id="PF02501"/>
    </source>
</evidence>
<evidence type="ECO:0000256" key="9">
    <source>
        <dbReference type="RuleBase" id="RU368030"/>
    </source>
</evidence>
<evidence type="ECO:0000256" key="1">
    <source>
        <dbReference type="ARBA" id="ARBA00004377"/>
    </source>
</evidence>
<keyword evidence="6 9" id="KW-0812">Transmembrane</keyword>
<dbReference type="STRING" id="195064.SAMN05421721_106149"/>
<evidence type="ECO:0000313" key="12">
    <source>
        <dbReference type="Proteomes" id="UP000199556"/>
    </source>
</evidence>
<dbReference type="Gene3D" id="3.30.1300.30">
    <property type="entry name" value="GSPII I/J protein-like"/>
    <property type="match status" value="1"/>
</dbReference>
<evidence type="ECO:0000256" key="4">
    <source>
        <dbReference type="ARBA" id="ARBA00022481"/>
    </source>
</evidence>
<comment type="similarity">
    <text evidence="2 9">Belongs to the GSP I family.</text>
</comment>
<dbReference type="EMBL" id="FOUO01000006">
    <property type="protein sequence ID" value="SFM47236.1"/>
    <property type="molecule type" value="Genomic_DNA"/>
</dbReference>
<keyword evidence="8 9" id="KW-0472">Membrane</keyword>
<evidence type="ECO:0000313" key="11">
    <source>
        <dbReference type="EMBL" id="SFM47236.1"/>
    </source>
</evidence>
<dbReference type="PANTHER" id="PTHR38779:SF2">
    <property type="entry name" value="TYPE II SECRETION SYSTEM PROTEIN I-RELATED"/>
    <property type="match status" value="1"/>
</dbReference>
<keyword evidence="4 9" id="KW-0488">Methylation</keyword>
<dbReference type="GO" id="GO:0015627">
    <property type="term" value="C:type II protein secretion system complex"/>
    <property type="evidence" value="ECO:0007669"/>
    <property type="project" value="UniProtKB-UniRule"/>
</dbReference>
<dbReference type="InterPro" id="IPR012902">
    <property type="entry name" value="N_methyl_site"/>
</dbReference>
<name>A0A1I4R5I7_ECTMO</name>